<protein>
    <submittedName>
        <fullName evidence="3">NADP-dependent 3-hydroxy acid dehydrogenase YdfG</fullName>
    </submittedName>
</protein>
<comment type="caution">
    <text evidence="3">The sequence shown here is derived from an EMBL/GenBank/DDBJ whole genome shotgun (WGS) entry which is preliminary data.</text>
</comment>
<dbReference type="Gene3D" id="3.40.50.720">
    <property type="entry name" value="NAD(P)-binding Rossmann-like Domain"/>
    <property type="match status" value="1"/>
</dbReference>
<evidence type="ECO:0000256" key="2">
    <source>
        <dbReference type="ARBA" id="ARBA00023002"/>
    </source>
</evidence>
<comment type="similarity">
    <text evidence="1">Belongs to the short-chain dehydrogenases/reductases (SDR) family.</text>
</comment>
<sequence length="271" mass="28629">MNTTHDTMHKNTTTAQLLTGTPLAGRVAVVTGASSGIGEATAFRFAQLGASVALLARRGDRLDDLEDRIRDIGGTALAVPTDVADRSAVLAAAERVERELGQVDLVFANAGVQLIAGITDLAVDDWDTQLSTNVGGVMNTVQAFVRPLVAAAEAGRPADLVTTSSIAAVRILEGFQVYSATKAYVAQLSRLLRTELGRKKVRVATIEPGMVDTELPDHVTDPAATRLMADLIAQIDVLRSADVAETVAFLAAVPRHVNLTEITILPTEQII</sequence>
<dbReference type="FunFam" id="3.40.50.720:FF:000047">
    <property type="entry name" value="NADP-dependent L-serine/L-allo-threonine dehydrogenase"/>
    <property type="match status" value="1"/>
</dbReference>
<dbReference type="PANTHER" id="PTHR43669:SF3">
    <property type="entry name" value="ALCOHOL DEHYDROGENASE, PUTATIVE (AFU_ORTHOLOGUE AFUA_3G03445)-RELATED"/>
    <property type="match status" value="1"/>
</dbReference>
<dbReference type="InterPro" id="IPR020904">
    <property type="entry name" value="Sc_DH/Rdtase_CS"/>
</dbReference>
<proteinExistence type="inferred from homology"/>
<dbReference type="PANTHER" id="PTHR43669">
    <property type="entry name" value="5-KETO-D-GLUCONATE 5-REDUCTASE"/>
    <property type="match status" value="1"/>
</dbReference>
<dbReference type="InterPro" id="IPR002347">
    <property type="entry name" value="SDR_fam"/>
</dbReference>
<dbReference type="GO" id="GO:0016616">
    <property type="term" value="F:oxidoreductase activity, acting on the CH-OH group of donors, NAD or NADP as acceptor"/>
    <property type="evidence" value="ECO:0007669"/>
    <property type="project" value="UniProtKB-ARBA"/>
</dbReference>
<dbReference type="InterPro" id="IPR036291">
    <property type="entry name" value="NAD(P)-bd_dom_sf"/>
</dbReference>
<organism evidence="3 4">
    <name type="scientific">Promicromonospora thailandica</name>
    <dbReference type="NCBI Taxonomy" id="765201"/>
    <lineage>
        <taxon>Bacteria</taxon>
        <taxon>Bacillati</taxon>
        <taxon>Actinomycetota</taxon>
        <taxon>Actinomycetes</taxon>
        <taxon>Micrococcales</taxon>
        <taxon>Promicromonosporaceae</taxon>
        <taxon>Promicromonospora</taxon>
    </lineage>
</organism>
<dbReference type="Pfam" id="PF00106">
    <property type="entry name" value="adh_short"/>
    <property type="match status" value="1"/>
</dbReference>
<accession>A0A9X2GB53</accession>
<keyword evidence="2" id="KW-0560">Oxidoreductase</keyword>
<reference evidence="3" key="1">
    <citation type="submission" date="2022-06" db="EMBL/GenBank/DDBJ databases">
        <title>Genomic Encyclopedia of Archaeal and Bacterial Type Strains, Phase II (KMG-II): from individual species to whole genera.</title>
        <authorList>
            <person name="Goeker M."/>
        </authorList>
    </citation>
    <scope>NUCLEOTIDE SEQUENCE</scope>
    <source>
        <strain evidence="3">DSM 26652</strain>
    </source>
</reference>
<dbReference type="EMBL" id="JAMTCS010000010">
    <property type="protein sequence ID" value="MCP2265976.1"/>
    <property type="molecule type" value="Genomic_DNA"/>
</dbReference>
<name>A0A9X2GB53_9MICO</name>
<gene>
    <name evidence="3" type="ORF">APR03_003341</name>
</gene>
<dbReference type="RefSeq" id="WP_253837441.1">
    <property type="nucleotide sequence ID" value="NZ_JAMTCS010000010.1"/>
</dbReference>
<dbReference type="SUPFAM" id="SSF51735">
    <property type="entry name" value="NAD(P)-binding Rossmann-fold domains"/>
    <property type="match status" value="1"/>
</dbReference>
<dbReference type="PROSITE" id="PS00061">
    <property type="entry name" value="ADH_SHORT"/>
    <property type="match status" value="1"/>
</dbReference>
<evidence type="ECO:0000256" key="1">
    <source>
        <dbReference type="ARBA" id="ARBA00006484"/>
    </source>
</evidence>
<dbReference type="PRINTS" id="PR00081">
    <property type="entry name" value="GDHRDH"/>
</dbReference>
<dbReference type="Proteomes" id="UP001139493">
    <property type="component" value="Unassembled WGS sequence"/>
</dbReference>
<dbReference type="AlphaFoldDB" id="A0A9X2GB53"/>
<evidence type="ECO:0000313" key="4">
    <source>
        <dbReference type="Proteomes" id="UP001139493"/>
    </source>
</evidence>
<evidence type="ECO:0000313" key="3">
    <source>
        <dbReference type="EMBL" id="MCP2265976.1"/>
    </source>
</evidence>
<keyword evidence="4" id="KW-1185">Reference proteome</keyword>